<name>A0ABN3GY75_9ACTN</name>
<feature type="transmembrane region" description="Helical" evidence="8">
    <location>
        <begin position="410"/>
        <end position="433"/>
    </location>
</feature>
<organism evidence="9 10">
    <name type="scientific">Streptomyces cuspidosporus</name>
    <dbReference type="NCBI Taxonomy" id="66882"/>
    <lineage>
        <taxon>Bacteria</taxon>
        <taxon>Bacillati</taxon>
        <taxon>Actinomycetota</taxon>
        <taxon>Actinomycetes</taxon>
        <taxon>Kitasatosporales</taxon>
        <taxon>Streptomycetaceae</taxon>
        <taxon>Streptomyces</taxon>
    </lineage>
</organism>
<keyword evidence="6" id="KW-0406">Ion transport</keyword>
<keyword evidence="5 8" id="KW-1133">Transmembrane helix</keyword>
<keyword evidence="4 8" id="KW-0812">Transmembrane</keyword>
<protein>
    <recommendedName>
        <fullName evidence="11">V-type ATP synthase subunit I</fullName>
    </recommendedName>
</protein>
<evidence type="ECO:0008006" key="11">
    <source>
        <dbReference type="Google" id="ProtNLM"/>
    </source>
</evidence>
<keyword evidence="7 8" id="KW-0472">Membrane</keyword>
<feature type="transmembrane region" description="Helical" evidence="8">
    <location>
        <begin position="185"/>
        <end position="213"/>
    </location>
</feature>
<dbReference type="InterPro" id="IPR002490">
    <property type="entry name" value="V-ATPase_116kDa_su"/>
</dbReference>
<reference evidence="9 10" key="1">
    <citation type="journal article" date="2019" name="Int. J. Syst. Evol. Microbiol.">
        <title>The Global Catalogue of Microorganisms (GCM) 10K type strain sequencing project: providing services to taxonomists for standard genome sequencing and annotation.</title>
        <authorList>
            <consortium name="The Broad Institute Genomics Platform"/>
            <consortium name="The Broad Institute Genome Sequencing Center for Infectious Disease"/>
            <person name="Wu L."/>
            <person name="Ma J."/>
        </authorList>
    </citation>
    <scope>NUCLEOTIDE SEQUENCE [LARGE SCALE GENOMIC DNA]</scope>
    <source>
        <strain evidence="9 10">JCM 4316</strain>
    </source>
</reference>
<feature type="transmembrane region" description="Helical" evidence="8">
    <location>
        <begin position="380"/>
        <end position="398"/>
    </location>
</feature>
<gene>
    <name evidence="9" type="ORF">GCM10010246_63770</name>
</gene>
<evidence type="ECO:0000256" key="2">
    <source>
        <dbReference type="ARBA" id="ARBA00009904"/>
    </source>
</evidence>
<dbReference type="Pfam" id="PF01496">
    <property type="entry name" value="V_ATPase_I"/>
    <property type="match status" value="1"/>
</dbReference>
<evidence type="ECO:0000256" key="7">
    <source>
        <dbReference type="ARBA" id="ARBA00023136"/>
    </source>
</evidence>
<evidence type="ECO:0000313" key="9">
    <source>
        <dbReference type="EMBL" id="GAA2363488.1"/>
    </source>
</evidence>
<dbReference type="EMBL" id="BAAASD010000036">
    <property type="protein sequence ID" value="GAA2363488.1"/>
    <property type="molecule type" value="Genomic_DNA"/>
</dbReference>
<dbReference type="PANTHER" id="PTHR11629:SF63">
    <property type="entry name" value="V-TYPE PROTON ATPASE SUBUNIT A"/>
    <property type="match status" value="1"/>
</dbReference>
<comment type="subcellular location">
    <subcellularLocation>
        <location evidence="1">Membrane</location>
        <topology evidence="1">Multi-pass membrane protein</topology>
    </subcellularLocation>
</comment>
<dbReference type="RefSeq" id="WP_346177806.1">
    <property type="nucleotide sequence ID" value="NZ_BAAASD010000036.1"/>
</dbReference>
<proteinExistence type="inferred from homology"/>
<evidence type="ECO:0000256" key="8">
    <source>
        <dbReference type="SAM" id="Phobius"/>
    </source>
</evidence>
<accession>A0ABN3GY75</accession>
<dbReference type="PANTHER" id="PTHR11629">
    <property type="entry name" value="VACUOLAR PROTON ATPASES"/>
    <property type="match status" value="1"/>
</dbReference>
<feature type="transmembrane region" description="Helical" evidence="8">
    <location>
        <begin position="329"/>
        <end position="351"/>
    </location>
</feature>
<keyword evidence="3" id="KW-0813">Transport</keyword>
<comment type="caution">
    <text evidence="9">The sequence shown here is derived from an EMBL/GenBank/DDBJ whole genome shotgun (WGS) entry which is preliminary data.</text>
</comment>
<sequence length="490" mass="49907">MLRPEPMVPVRMRRVAIVAPCAALRDVLVRVAEAGRVEIDSADGGGAHAPRTAPGSATRRLRAARTEPGGAVLSAAPPDLDALERAGRTDLLAGEAQLEERLGGAVRQGAVAALAGWCPAADVSATAERLAPAGGSLVPLRTPRGVDPPTLLRGTGAVRRSFAGLVRTYGTVPYADLDPSVPAGVVYVVMFGVMFGDAGHGALLLLAGLSLRLGRPRRARPLRGLWPFVVGAGVTSTLAGIAYGEFFGPTGVLPALWLNPLHDPLRLMAAAVGLGAVLLAVAYGAGIVNRWRESGPSGALYALSGVAGAMLYLGLAVMGGALWLSRAGVLFAGATIAGAGLVLASWGLFAVTGGGPGGVVQVGVQLFDGVLRIGSNVVSFARLAAFGLTHAALGAIVWQGTTALARAGQAALVAAAVLFVVGNALAFALEALVAGVQALRLEFYELFSRVFEAQGRPFRPWRLPVLDGGPNGGGVAATAPRRDAPDKEAL</sequence>
<comment type="similarity">
    <text evidence="2">Belongs to the V-ATPase 116 kDa subunit family.</text>
</comment>
<feature type="transmembrane region" description="Helical" evidence="8">
    <location>
        <begin position="225"/>
        <end position="247"/>
    </location>
</feature>
<keyword evidence="10" id="KW-1185">Reference proteome</keyword>
<evidence type="ECO:0000256" key="1">
    <source>
        <dbReference type="ARBA" id="ARBA00004141"/>
    </source>
</evidence>
<evidence type="ECO:0000313" key="10">
    <source>
        <dbReference type="Proteomes" id="UP001500253"/>
    </source>
</evidence>
<feature type="transmembrane region" description="Helical" evidence="8">
    <location>
        <begin position="267"/>
        <end position="288"/>
    </location>
</feature>
<dbReference type="Proteomes" id="UP001500253">
    <property type="component" value="Unassembled WGS sequence"/>
</dbReference>
<evidence type="ECO:0000256" key="3">
    <source>
        <dbReference type="ARBA" id="ARBA00022448"/>
    </source>
</evidence>
<feature type="transmembrane region" description="Helical" evidence="8">
    <location>
        <begin position="300"/>
        <end position="323"/>
    </location>
</feature>
<evidence type="ECO:0000256" key="6">
    <source>
        <dbReference type="ARBA" id="ARBA00023065"/>
    </source>
</evidence>
<evidence type="ECO:0000256" key="5">
    <source>
        <dbReference type="ARBA" id="ARBA00022989"/>
    </source>
</evidence>
<evidence type="ECO:0000256" key="4">
    <source>
        <dbReference type="ARBA" id="ARBA00022692"/>
    </source>
</evidence>